<dbReference type="GeneID" id="300580067"/>
<comment type="caution">
    <text evidence="2">The sequence shown here is derived from an EMBL/GenBank/DDBJ whole genome shotgun (WGS) entry which is preliminary data.</text>
</comment>
<keyword evidence="3" id="KW-1185">Reference proteome</keyword>
<evidence type="ECO:0000313" key="2">
    <source>
        <dbReference type="EMBL" id="TFA99791.1"/>
    </source>
</evidence>
<reference evidence="2 3" key="1">
    <citation type="submission" date="2018-01" db="EMBL/GenBank/DDBJ databases">
        <title>Genome characterization of the sugarcane-associated fungus Trichoderma ghanense CCMA-1212 and their application in lignocelulose bioconversion.</title>
        <authorList>
            <person name="Steindorff A.S."/>
            <person name="Mendes T.D."/>
            <person name="Vilela E.S.D."/>
            <person name="Rodrigues D.S."/>
            <person name="Formighieri E.F."/>
            <person name="Melo I.S."/>
            <person name="Favaro L.C.L."/>
        </authorList>
    </citation>
    <scope>NUCLEOTIDE SEQUENCE [LARGE SCALE GENOMIC DNA]</scope>
    <source>
        <strain evidence="2 3">CCMA-1212</strain>
    </source>
</reference>
<evidence type="ECO:0000313" key="3">
    <source>
        <dbReference type="Proteomes" id="UP001642720"/>
    </source>
</evidence>
<dbReference type="EMBL" id="PPTA01000013">
    <property type="protein sequence ID" value="TFA99791.1"/>
    <property type="molecule type" value="Genomic_DNA"/>
</dbReference>
<dbReference type="Pfam" id="PF06985">
    <property type="entry name" value="HET"/>
    <property type="match status" value="1"/>
</dbReference>
<gene>
    <name evidence="2" type="ORF">CCMA1212_008485</name>
</gene>
<dbReference type="InterPro" id="IPR010730">
    <property type="entry name" value="HET"/>
</dbReference>
<feature type="domain" description="Heterokaryon incompatibility" evidence="1">
    <location>
        <begin position="204"/>
        <end position="357"/>
    </location>
</feature>
<protein>
    <recommendedName>
        <fullName evidence="1">Heterokaryon incompatibility domain-containing protein</fullName>
    </recommendedName>
</protein>
<dbReference type="Proteomes" id="UP001642720">
    <property type="component" value="Unassembled WGS sequence"/>
</dbReference>
<proteinExistence type="predicted"/>
<name>A0ABY2GWZ1_9HYPO</name>
<evidence type="ECO:0000259" key="1">
    <source>
        <dbReference type="Pfam" id="PF06985"/>
    </source>
</evidence>
<sequence>MLDRLKSLVHKKEKHWCGACLFELPPAAKLLPSDISGRYEYAFAESDSHEFTPALLIESSKRGCDRCAALASAFEKLGVANFKEASWQPNLNSPGSPTLEITDANDAVQVFEVCSSEAPLGEPAFFTDDAPPHAVLCRGYKISRTTGDDDALDQAGKWLKDCQAHEKCQIEDAGFVPSRLLYLGSKRTDTDVLDVVENLESVPYAALSHRWTDETPSISLLTTNLSDRKQHGMPIANLPQMMQDVVLVLHRLGIEYVWIDSLCIVQDDKEDWKREAAKMALIYANAELTVAASWCDRPRQSLFRDHGHEVPVDLAEVNGQSIFIRRRKPHLTWSEEPMVEDPDTEWPLLSRGWVYQEQLLSRRMLHFTRNELIWECLETTQCECGWYDSNMRHQSTRDSYKRSPADKAWVEIIKGYAKRPLTVMTDRLPALAGIGKAMAAVKGYESAEYLCGMWEKELEESFFWYLTEPPHEKPDIRLPSWSWASVVGDVECWQLSLEDIEFSGNNVVYAGDALMGDMVSGMICLSGHVASGVVYHGQEWADTVKAGGRKGLDVLTGEGATDEVGLKLGEQFATFSPDYRFDMPGSGHVDSGSQIVCLLFGRNSLIEVDDVGDSVETITSYILILRPLNGTPLRYERIGVCRECIELDVFMRQSERHQLTVV</sequence>
<dbReference type="PANTHER" id="PTHR33112">
    <property type="entry name" value="DOMAIN PROTEIN, PUTATIVE-RELATED"/>
    <property type="match status" value="1"/>
</dbReference>
<accession>A0ABY2GWZ1</accession>
<organism evidence="2 3">
    <name type="scientific">Trichoderma ghanense</name>
    <dbReference type="NCBI Taxonomy" id="65468"/>
    <lineage>
        <taxon>Eukaryota</taxon>
        <taxon>Fungi</taxon>
        <taxon>Dikarya</taxon>
        <taxon>Ascomycota</taxon>
        <taxon>Pezizomycotina</taxon>
        <taxon>Sordariomycetes</taxon>
        <taxon>Hypocreomycetidae</taxon>
        <taxon>Hypocreales</taxon>
        <taxon>Hypocreaceae</taxon>
        <taxon>Trichoderma</taxon>
    </lineage>
</organism>
<dbReference type="PANTHER" id="PTHR33112:SF9">
    <property type="entry name" value="HETEROKARYON INCOMPATIBILITY DOMAIN-CONTAINING PROTEIN"/>
    <property type="match status" value="1"/>
</dbReference>
<dbReference type="RefSeq" id="XP_073555993.1">
    <property type="nucleotide sequence ID" value="XM_073705617.1"/>
</dbReference>